<evidence type="ECO:0000313" key="4">
    <source>
        <dbReference type="Proteomes" id="UP000499080"/>
    </source>
</evidence>
<dbReference type="PANTHER" id="PTHR11161:SF0">
    <property type="entry name" value="O-ACYLTRANSFERASE LIKE PROTEIN"/>
    <property type="match status" value="1"/>
</dbReference>
<dbReference type="Pfam" id="PF01757">
    <property type="entry name" value="Acyl_transf_3"/>
    <property type="match status" value="1"/>
</dbReference>
<organism evidence="3 4">
    <name type="scientific">Araneus ventricosus</name>
    <name type="common">Orbweaver spider</name>
    <name type="synonym">Epeira ventricosa</name>
    <dbReference type="NCBI Taxonomy" id="182803"/>
    <lineage>
        <taxon>Eukaryota</taxon>
        <taxon>Metazoa</taxon>
        <taxon>Ecdysozoa</taxon>
        <taxon>Arthropoda</taxon>
        <taxon>Chelicerata</taxon>
        <taxon>Arachnida</taxon>
        <taxon>Araneae</taxon>
        <taxon>Araneomorphae</taxon>
        <taxon>Entelegynae</taxon>
        <taxon>Araneoidea</taxon>
        <taxon>Araneidae</taxon>
        <taxon>Araneus</taxon>
    </lineage>
</organism>
<feature type="transmembrane region" description="Helical" evidence="1">
    <location>
        <begin position="124"/>
        <end position="141"/>
    </location>
</feature>
<sequence length="154" mass="18284">MGSGPLWPEDAADKFCTKNWWWNLLYINNFQPQGEQCFPWAWYLANDMQFYIISPLFLITLWRWPKVGYSVLGVCFSITFIANFVITHEYNLIAGLGNIIEYAQDLLNFQTKIDEFFNKIYFKPYARVGPYLVGILLAYYLHKRKKENSNKLNR</sequence>
<dbReference type="InterPro" id="IPR052728">
    <property type="entry name" value="O2_lipid_transport_reg"/>
</dbReference>
<keyword evidence="1" id="KW-0812">Transmembrane</keyword>
<evidence type="ECO:0000256" key="1">
    <source>
        <dbReference type="SAM" id="Phobius"/>
    </source>
</evidence>
<feature type="domain" description="Acyltransferase 3" evidence="2">
    <location>
        <begin position="19"/>
        <end position="149"/>
    </location>
</feature>
<feature type="transmembrane region" description="Helical" evidence="1">
    <location>
        <begin position="69"/>
        <end position="86"/>
    </location>
</feature>
<feature type="transmembrane region" description="Helical" evidence="1">
    <location>
        <begin position="40"/>
        <end position="62"/>
    </location>
</feature>
<proteinExistence type="predicted"/>
<dbReference type="Proteomes" id="UP000499080">
    <property type="component" value="Unassembled WGS sequence"/>
</dbReference>
<comment type="caution">
    <text evidence="3">The sequence shown here is derived from an EMBL/GenBank/DDBJ whole genome shotgun (WGS) entry which is preliminary data.</text>
</comment>
<dbReference type="InterPro" id="IPR002656">
    <property type="entry name" value="Acyl_transf_3_dom"/>
</dbReference>
<feature type="non-terminal residue" evidence="3">
    <location>
        <position position="154"/>
    </location>
</feature>
<reference evidence="3 4" key="1">
    <citation type="journal article" date="2019" name="Sci. Rep.">
        <title>Orb-weaving spider Araneus ventricosus genome elucidates the spidroin gene catalogue.</title>
        <authorList>
            <person name="Kono N."/>
            <person name="Nakamura H."/>
            <person name="Ohtoshi R."/>
            <person name="Moran D.A.P."/>
            <person name="Shinohara A."/>
            <person name="Yoshida Y."/>
            <person name="Fujiwara M."/>
            <person name="Mori M."/>
            <person name="Tomita M."/>
            <person name="Arakawa K."/>
        </authorList>
    </citation>
    <scope>NUCLEOTIDE SEQUENCE [LARGE SCALE GENOMIC DNA]</scope>
</reference>
<accession>A0A4Y2IZE3</accession>
<keyword evidence="1" id="KW-1133">Transmembrane helix</keyword>
<name>A0A4Y2IZE3_ARAVE</name>
<keyword evidence="1" id="KW-0472">Membrane</keyword>
<keyword evidence="4" id="KW-1185">Reference proteome</keyword>
<dbReference type="PANTHER" id="PTHR11161">
    <property type="entry name" value="O-ACYLTRANSFERASE"/>
    <property type="match status" value="1"/>
</dbReference>
<gene>
    <name evidence="3" type="primary">nrf-6_46</name>
    <name evidence="3" type="ORF">AVEN_44363_1</name>
</gene>
<dbReference type="OrthoDB" id="118951at2759"/>
<dbReference type="GO" id="GO:0016747">
    <property type="term" value="F:acyltransferase activity, transferring groups other than amino-acyl groups"/>
    <property type="evidence" value="ECO:0007669"/>
    <property type="project" value="InterPro"/>
</dbReference>
<evidence type="ECO:0000259" key="2">
    <source>
        <dbReference type="Pfam" id="PF01757"/>
    </source>
</evidence>
<dbReference type="AlphaFoldDB" id="A0A4Y2IZE3"/>
<protein>
    <submittedName>
        <fullName evidence="3">Nose resistant to fluoxetine protein 6</fullName>
    </submittedName>
</protein>
<evidence type="ECO:0000313" key="3">
    <source>
        <dbReference type="EMBL" id="GBM82276.1"/>
    </source>
</evidence>
<dbReference type="EMBL" id="BGPR01003000">
    <property type="protein sequence ID" value="GBM82276.1"/>
    <property type="molecule type" value="Genomic_DNA"/>
</dbReference>